<evidence type="ECO:0000256" key="5">
    <source>
        <dbReference type="ARBA" id="ARBA00023136"/>
    </source>
</evidence>
<keyword evidence="3 6" id="KW-0812">Transmembrane</keyword>
<accession>A0A212IZ56</accession>
<dbReference type="GO" id="GO:0005886">
    <property type="term" value="C:plasma membrane"/>
    <property type="evidence" value="ECO:0007669"/>
    <property type="project" value="UniProtKB-SubCell"/>
</dbReference>
<organism evidence="8">
    <name type="scientific">uncultured Eubacteriales bacterium</name>
    <dbReference type="NCBI Taxonomy" id="172733"/>
    <lineage>
        <taxon>Bacteria</taxon>
        <taxon>Bacillati</taxon>
        <taxon>Bacillota</taxon>
        <taxon>Clostridia</taxon>
        <taxon>Eubacteriales</taxon>
        <taxon>environmental samples</taxon>
    </lineage>
</organism>
<evidence type="ECO:0000259" key="7">
    <source>
        <dbReference type="Pfam" id="PF06271"/>
    </source>
</evidence>
<dbReference type="PANTHER" id="PTHR36115">
    <property type="entry name" value="PROLINE-RICH ANTIGEN HOMOLOG-RELATED"/>
    <property type="match status" value="1"/>
</dbReference>
<keyword evidence="4 6" id="KW-1133">Transmembrane helix</keyword>
<keyword evidence="5 6" id="KW-0472">Membrane</keyword>
<dbReference type="AlphaFoldDB" id="A0A212IZ56"/>
<evidence type="ECO:0000256" key="1">
    <source>
        <dbReference type="ARBA" id="ARBA00004651"/>
    </source>
</evidence>
<evidence type="ECO:0000256" key="4">
    <source>
        <dbReference type="ARBA" id="ARBA00022989"/>
    </source>
</evidence>
<dbReference type="Pfam" id="PF06271">
    <property type="entry name" value="RDD"/>
    <property type="match status" value="1"/>
</dbReference>
<feature type="transmembrane region" description="Helical" evidence="6">
    <location>
        <begin position="21"/>
        <end position="39"/>
    </location>
</feature>
<gene>
    <name evidence="8" type="ORF">KL86CLO1_10255</name>
</gene>
<protein>
    <submittedName>
        <fullName evidence="8">Putative RDD domain containing protein</fullName>
    </submittedName>
</protein>
<keyword evidence="2" id="KW-1003">Cell membrane</keyword>
<evidence type="ECO:0000313" key="8">
    <source>
        <dbReference type="EMBL" id="SBV92496.1"/>
    </source>
</evidence>
<feature type="transmembrane region" description="Helical" evidence="6">
    <location>
        <begin position="74"/>
        <end position="95"/>
    </location>
</feature>
<evidence type="ECO:0000256" key="2">
    <source>
        <dbReference type="ARBA" id="ARBA00022475"/>
    </source>
</evidence>
<feature type="domain" description="RDD" evidence="7">
    <location>
        <begin position="14"/>
        <end position="166"/>
    </location>
</feature>
<sequence>MREFLQHLFTRERTARIWAGLIDLGILAVLLALCALLTGQPDFKGVADSFRAVSAFTGDTAGLQKLVTASALQFQGAFVLCLWTAFLYEVFFTLLPGGGTPGKRLMGLRLVPVKNGRNYLLTAWKVVVRSGVKYLSLYLFQGFPFLMSVLYIFADEQNRAGHDRAARLKVVRRSAVSEPLVKPV</sequence>
<dbReference type="EMBL" id="FLUN01000001">
    <property type="protein sequence ID" value="SBV92496.1"/>
    <property type="molecule type" value="Genomic_DNA"/>
</dbReference>
<evidence type="ECO:0000256" key="6">
    <source>
        <dbReference type="SAM" id="Phobius"/>
    </source>
</evidence>
<proteinExistence type="predicted"/>
<dbReference type="InterPro" id="IPR051791">
    <property type="entry name" value="Pra-immunoreactive"/>
</dbReference>
<name>A0A212IZ56_9FIRM</name>
<evidence type="ECO:0000256" key="3">
    <source>
        <dbReference type="ARBA" id="ARBA00022692"/>
    </source>
</evidence>
<dbReference type="InterPro" id="IPR010432">
    <property type="entry name" value="RDD"/>
</dbReference>
<feature type="transmembrane region" description="Helical" evidence="6">
    <location>
        <begin position="135"/>
        <end position="154"/>
    </location>
</feature>
<comment type="subcellular location">
    <subcellularLocation>
        <location evidence="1">Cell membrane</location>
        <topology evidence="1">Multi-pass membrane protein</topology>
    </subcellularLocation>
</comment>
<reference evidence="8" key="1">
    <citation type="submission" date="2016-04" db="EMBL/GenBank/DDBJ databases">
        <authorList>
            <person name="Evans L.H."/>
            <person name="Alamgir A."/>
            <person name="Owens N."/>
            <person name="Weber N.D."/>
            <person name="Virtaneva K."/>
            <person name="Barbian K."/>
            <person name="Babar A."/>
            <person name="Rosenke K."/>
        </authorList>
    </citation>
    <scope>NUCLEOTIDE SEQUENCE</scope>
    <source>
        <strain evidence="8">86</strain>
    </source>
</reference>